<keyword evidence="3" id="KW-0479">Metal-binding</keyword>
<dbReference type="InterPro" id="IPR022652">
    <property type="entry name" value="Znf_XPA_CS"/>
</dbReference>
<sequence>MDVPEASHSQDLNSSDDSSVTLTPQMLAKFERNRQCSGKPGLQIDHPQLQKVSCTIICLSSGATCAKVAKTIDSGAGFFIEEETTEEEQQEKRVAAQPAPVMEPDYLMCEECLKPFMDSYLSNSFDLSVCDKCRYDNEVKHKLISRTEAKQNFLLKDCDLDKREPLLRFILRKNPHNPRWGDMKLYLKTQVGSTHPNIKLKSMLRINKKLEHHEIKTCKNNDLKKKNMFPNTSMTSHLPF</sequence>
<dbReference type="GO" id="GO:0070914">
    <property type="term" value="P:UV-damage excision repair"/>
    <property type="evidence" value="ECO:0007669"/>
    <property type="project" value="TreeGrafter"/>
</dbReference>
<evidence type="ECO:0000256" key="8">
    <source>
        <dbReference type="ARBA" id="ARBA00023204"/>
    </source>
</evidence>
<evidence type="ECO:0000256" key="5">
    <source>
        <dbReference type="ARBA" id="ARBA00022771"/>
    </source>
</evidence>
<dbReference type="InParanoid" id="A0A672K810"/>
<keyword evidence="5" id="KW-0863">Zinc-finger</keyword>
<dbReference type="GO" id="GO:0003684">
    <property type="term" value="F:damaged DNA binding"/>
    <property type="evidence" value="ECO:0007669"/>
    <property type="project" value="InterPro"/>
</dbReference>
<dbReference type="SUPFAM" id="SSF57716">
    <property type="entry name" value="Glucocorticoid receptor-like (DNA-binding domain)"/>
    <property type="match status" value="1"/>
</dbReference>
<dbReference type="InterPro" id="IPR022656">
    <property type="entry name" value="XPA_C"/>
</dbReference>
<feature type="region of interest" description="Disordered" evidence="10">
    <location>
        <begin position="1"/>
        <end position="20"/>
    </location>
</feature>
<proteinExistence type="inferred from homology"/>
<keyword evidence="6" id="KW-0862">Zinc</keyword>
<evidence type="ECO:0000313" key="12">
    <source>
        <dbReference type="Ensembl" id="ENSSGRP00000005593.1"/>
    </source>
</evidence>
<organism evidence="12 13">
    <name type="scientific">Sinocyclocheilus grahami</name>
    <name type="common">Dianchi golden-line fish</name>
    <name type="synonym">Barbus grahami</name>
    <dbReference type="NCBI Taxonomy" id="75366"/>
    <lineage>
        <taxon>Eukaryota</taxon>
        <taxon>Metazoa</taxon>
        <taxon>Chordata</taxon>
        <taxon>Craniata</taxon>
        <taxon>Vertebrata</taxon>
        <taxon>Euteleostomi</taxon>
        <taxon>Actinopterygii</taxon>
        <taxon>Neopterygii</taxon>
        <taxon>Teleostei</taxon>
        <taxon>Ostariophysi</taxon>
        <taxon>Cypriniformes</taxon>
        <taxon>Cyprinidae</taxon>
        <taxon>Cyprininae</taxon>
        <taxon>Sinocyclocheilus</taxon>
    </lineage>
</organism>
<dbReference type="GO" id="GO:0000715">
    <property type="term" value="P:nucleotide-excision repair, DNA damage recognition"/>
    <property type="evidence" value="ECO:0007669"/>
    <property type="project" value="TreeGrafter"/>
</dbReference>
<dbReference type="AlphaFoldDB" id="A0A672K810"/>
<accession>A0A672K810</accession>
<dbReference type="GO" id="GO:1901255">
    <property type="term" value="P:nucleotide-excision repair involved in interstrand cross-link repair"/>
    <property type="evidence" value="ECO:0007669"/>
    <property type="project" value="TreeGrafter"/>
</dbReference>
<evidence type="ECO:0000256" key="2">
    <source>
        <dbReference type="ARBA" id="ARBA00005548"/>
    </source>
</evidence>
<dbReference type="Proteomes" id="UP000472262">
    <property type="component" value="Unassembled WGS sequence"/>
</dbReference>
<dbReference type="Gene3D" id="3.90.530.10">
    <property type="entry name" value="XPA C-terminal domain"/>
    <property type="match status" value="1"/>
</dbReference>
<feature type="compositionally biased region" description="Polar residues" evidence="10">
    <location>
        <begin position="7"/>
        <end position="20"/>
    </location>
</feature>
<evidence type="ECO:0000256" key="4">
    <source>
        <dbReference type="ARBA" id="ARBA00022763"/>
    </source>
</evidence>
<dbReference type="Ensembl" id="ENSSGRT00000006059.1">
    <property type="protein sequence ID" value="ENSSGRP00000005593.1"/>
    <property type="gene ID" value="ENSSGRG00000003657.1"/>
</dbReference>
<evidence type="ECO:0000313" key="13">
    <source>
        <dbReference type="Proteomes" id="UP000472262"/>
    </source>
</evidence>
<dbReference type="InterPro" id="IPR000465">
    <property type="entry name" value="XPA/RAD14"/>
</dbReference>
<dbReference type="PROSITE" id="PS00752">
    <property type="entry name" value="XPA_1"/>
    <property type="match status" value="1"/>
</dbReference>
<evidence type="ECO:0000256" key="9">
    <source>
        <dbReference type="ARBA" id="ARBA00023242"/>
    </source>
</evidence>
<comment type="subcellular location">
    <subcellularLocation>
        <location evidence="1">Nucleus</location>
    </subcellularLocation>
</comment>
<keyword evidence="7" id="KW-0238">DNA-binding</keyword>
<dbReference type="InterPro" id="IPR037129">
    <property type="entry name" value="XPA_sf"/>
</dbReference>
<dbReference type="GO" id="GO:0008270">
    <property type="term" value="F:zinc ion binding"/>
    <property type="evidence" value="ECO:0007669"/>
    <property type="project" value="UniProtKB-KW"/>
</dbReference>
<keyword evidence="13" id="KW-1185">Reference proteome</keyword>
<evidence type="ECO:0000256" key="10">
    <source>
        <dbReference type="SAM" id="MobiDB-lite"/>
    </source>
</evidence>
<dbReference type="GO" id="GO:0006284">
    <property type="term" value="P:base-excision repair"/>
    <property type="evidence" value="ECO:0007669"/>
    <property type="project" value="TreeGrafter"/>
</dbReference>
<feature type="domain" description="XPA C-terminal" evidence="11">
    <location>
        <begin position="140"/>
        <end position="191"/>
    </location>
</feature>
<reference evidence="12" key="2">
    <citation type="submission" date="2025-09" db="UniProtKB">
        <authorList>
            <consortium name="Ensembl"/>
        </authorList>
    </citation>
    <scope>IDENTIFICATION</scope>
</reference>
<evidence type="ECO:0000259" key="11">
    <source>
        <dbReference type="Pfam" id="PF05181"/>
    </source>
</evidence>
<evidence type="ECO:0000256" key="6">
    <source>
        <dbReference type="ARBA" id="ARBA00022833"/>
    </source>
</evidence>
<dbReference type="NCBIfam" id="TIGR00598">
    <property type="entry name" value="rad14"/>
    <property type="match status" value="1"/>
</dbReference>
<dbReference type="GO" id="GO:0000110">
    <property type="term" value="C:nucleotide-excision repair factor 1 complex"/>
    <property type="evidence" value="ECO:0007669"/>
    <property type="project" value="TreeGrafter"/>
</dbReference>
<comment type="similarity">
    <text evidence="2">Belongs to the XPA family.</text>
</comment>
<dbReference type="Pfam" id="PF05181">
    <property type="entry name" value="XPA_C"/>
    <property type="match status" value="1"/>
</dbReference>
<dbReference type="InterPro" id="IPR009061">
    <property type="entry name" value="DNA-bd_dom_put_sf"/>
</dbReference>
<reference evidence="12" key="1">
    <citation type="submission" date="2025-08" db="UniProtKB">
        <authorList>
            <consortium name="Ensembl"/>
        </authorList>
    </citation>
    <scope>IDENTIFICATION</scope>
</reference>
<dbReference type="CDD" id="cd21076">
    <property type="entry name" value="DBD_XPA"/>
    <property type="match status" value="1"/>
</dbReference>
<keyword evidence="8" id="KW-0234">DNA repair</keyword>
<dbReference type="Pfam" id="PF01286">
    <property type="entry name" value="XPA_N"/>
    <property type="match status" value="1"/>
</dbReference>
<evidence type="ECO:0000256" key="3">
    <source>
        <dbReference type="ARBA" id="ARBA00022723"/>
    </source>
</evidence>
<keyword evidence="9" id="KW-0539">Nucleus</keyword>
<evidence type="ECO:0000256" key="7">
    <source>
        <dbReference type="ARBA" id="ARBA00023125"/>
    </source>
</evidence>
<dbReference type="PANTHER" id="PTHR10142:SF0">
    <property type="entry name" value="DNA REPAIR PROTEIN COMPLEMENTING XP-A CELLS"/>
    <property type="match status" value="1"/>
</dbReference>
<evidence type="ECO:0000256" key="1">
    <source>
        <dbReference type="ARBA" id="ARBA00004123"/>
    </source>
</evidence>
<dbReference type="PANTHER" id="PTHR10142">
    <property type="entry name" value="DNA REPAIR PROTEIN COMPLEMENTING XP-A CELLS"/>
    <property type="match status" value="1"/>
</dbReference>
<name>A0A672K810_SINGR</name>
<dbReference type="SUPFAM" id="SSF46955">
    <property type="entry name" value="Putative DNA-binding domain"/>
    <property type="match status" value="1"/>
</dbReference>
<keyword evidence="4" id="KW-0227">DNA damage</keyword>
<protein>
    <submittedName>
        <fullName evidence="12">Xeroderma pigmentosum, complementation group A</fullName>
    </submittedName>
</protein>